<dbReference type="EMBL" id="VFOK01000001">
    <property type="protein sequence ID" value="TQL31972.1"/>
    <property type="molecule type" value="Genomic_DNA"/>
</dbReference>
<gene>
    <name evidence="2" type="ORF">FB554_0087</name>
</gene>
<feature type="transmembrane region" description="Helical" evidence="1">
    <location>
        <begin position="36"/>
        <end position="60"/>
    </location>
</feature>
<evidence type="ECO:0000313" key="3">
    <source>
        <dbReference type="Proteomes" id="UP000318336"/>
    </source>
</evidence>
<feature type="transmembrane region" description="Helical" evidence="1">
    <location>
        <begin position="214"/>
        <end position="235"/>
    </location>
</feature>
<keyword evidence="1" id="KW-0812">Transmembrane</keyword>
<name>A0A542X813_9MICO</name>
<dbReference type="InterPro" id="IPR010390">
    <property type="entry name" value="ABC-2_transporter-like"/>
</dbReference>
<sequence>MAESSSLATGSARKVDLRAYRAVLASRMRSQRAYRLNFRIDLLSSLLVGLIELAEVWVLFHSVGTLGGVSFTQILLVFGLADLCFSLADMVVGHCDNLPTYVRAGTLDVFYLRPQPLLLQLITSDISLRRLTRAAVGLVCLVIGLAVNDIAWSVSAVALLGISLVSGIAIFAAMFVWAAGAQFFLINGAEMTNAFVYGGRYAATQPASVWGRPLTVLFGFFFPMAFTAYLPALRLLGLPGPGLLPTWLAWFTPVAALWAWAMALLFWRVGVRHYQGGGG</sequence>
<protein>
    <submittedName>
        <fullName evidence="2">ABC-2 type transport system permease protein</fullName>
    </submittedName>
</protein>
<feature type="transmembrane region" description="Helical" evidence="1">
    <location>
        <begin position="158"/>
        <end position="185"/>
    </location>
</feature>
<reference evidence="2 3" key="1">
    <citation type="submission" date="2019-06" db="EMBL/GenBank/DDBJ databases">
        <title>Sequencing the genomes of 1000 actinobacteria strains.</title>
        <authorList>
            <person name="Klenk H.-P."/>
        </authorList>
    </citation>
    <scope>NUCLEOTIDE SEQUENCE [LARGE SCALE GENOMIC DNA]</scope>
    <source>
        <strain evidence="2 3">DSM 24617</strain>
    </source>
</reference>
<evidence type="ECO:0000313" key="2">
    <source>
        <dbReference type="EMBL" id="TQL31972.1"/>
    </source>
</evidence>
<dbReference type="PANTHER" id="PTHR36833">
    <property type="entry name" value="SLR0610 PROTEIN-RELATED"/>
    <property type="match status" value="1"/>
</dbReference>
<keyword evidence="1" id="KW-1133">Transmembrane helix</keyword>
<organism evidence="2 3">
    <name type="scientific">Barrientosiimonas humi</name>
    <dbReference type="NCBI Taxonomy" id="999931"/>
    <lineage>
        <taxon>Bacteria</taxon>
        <taxon>Bacillati</taxon>
        <taxon>Actinomycetota</taxon>
        <taxon>Actinomycetes</taxon>
        <taxon>Micrococcales</taxon>
        <taxon>Dermacoccaceae</taxon>
        <taxon>Barrientosiimonas</taxon>
    </lineage>
</organism>
<feature type="transmembrane region" description="Helical" evidence="1">
    <location>
        <begin position="247"/>
        <end position="267"/>
    </location>
</feature>
<dbReference type="PANTHER" id="PTHR36833:SF1">
    <property type="entry name" value="INTEGRAL MEMBRANE TRANSPORT PROTEIN"/>
    <property type="match status" value="1"/>
</dbReference>
<dbReference type="RefSeq" id="WP_236022196.1">
    <property type="nucleotide sequence ID" value="NZ_CAJTBP010000001.1"/>
</dbReference>
<keyword evidence="3" id="KW-1185">Reference proteome</keyword>
<comment type="caution">
    <text evidence="2">The sequence shown here is derived from an EMBL/GenBank/DDBJ whole genome shotgun (WGS) entry which is preliminary data.</text>
</comment>
<dbReference type="Pfam" id="PF06182">
    <property type="entry name" value="ABC2_membrane_6"/>
    <property type="match status" value="1"/>
</dbReference>
<keyword evidence="1" id="KW-0472">Membrane</keyword>
<proteinExistence type="predicted"/>
<dbReference type="AlphaFoldDB" id="A0A542X813"/>
<feature type="transmembrane region" description="Helical" evidence="1">
    <location>
        <begin position="134"/>
        <end position="152"/>
    </location>
</feature>
<dbReference type="Proteomes" id="UP000318336">
    <property type="component" value="Unassembled WGS sequence"/>
</dbReference>
<feature type="transmembrane region" description="Helical" evidence="1">
    <location>
        <begin position="66"/>
        <end position="88"/>
    </location>
</feature>
<evidence type="ECO:0000256" key="1">
    <source>
        <dbReference type="SAM" id="Phobius"/>
    </source>
</evidence>
<accession>A0A542X813</accession>